<name>A0A1E3H658_9HYPH</name>
<dbReference type="InterPro" id="IPR036465">
    <property type="entry name" value="vWFA_dom_sf"/>
</dbReference>
<feature type="transmembrane region" description="Helical" evidence="5">
    <location>
        <begin position="302"/>
        <end position="320"/>
    </location>
</feature>
<dbReference type="InterPro" id="IPR050768">
    <property type="entry name" value="UPF0353/GerABKA_families"/>
</dbReference>
<dbReference type="PROSITE" id="PS50234">
    <property type="entry name" value="VWFA"/>
    <property type="match status" value="1"/>
</dbReference>
<dbReference type="PANTHER" id="PTHR22550">
    <property type="entry name" value="SPORE GERMINATION PROTEIN"/>
    <property type="match status" value="1"/>
</dbReference>
<sequence>MSFERPLLLLLLVLCLVPLLLRAERRSPHPALGVLPADPLSRLVTLALRLAAILLFAALALALAGPHLGGGTVAREGVGANIVLLFDRSSSMNDSFAGRAPDGDEESKSAVARRLLRDFVDRRPHDRIGVAAFSTSPMAVMPMTDHLDAVRGAVDAIDLPGLAHTDVGSGLAMALTLFADEADLKSRALILVSDGAAVVERKVQDLLRTMVKRDPVNLYWLFIRTRGSPGLFEAPGKASEDTPHARPERHLHIFLQSLGIPYRALEAESPEAIGRAIAEIDRLETRPITYLEQLPRRDLAPWFYRFAAVLGLVLLAAILAERTLVPGGAPLAPVGRPGVRRPGGGR</sequence>
<reference evidence="7 8" key="1">
    <citation type="submission" date="2016-07" db="EMBL/GenBank/DDBJ databases">
        <title>Draft Genome Sequence of Methylobrevis pamukkalensis PK2.</title>
        <authorList>
            <person name="Vasilenko O.V."/>
            <person name="Doronina N.V."/>
            <person name="Shmareva M.N."/>
            <person name="Tarlachkov S.V."/>
            <person name="Mustakhimov I."/>
            <person name="Trotsenko Y.A."/>
        </authorList>
    </citation>
    <scope>NUCLEOTIDE SEQUENCE [LARGE SCALE GENOMIC DNA]</scope>
    <source>
        <strain evidence="7 8">PK2</strain>
    </source>
</reference>
<keyword evidence="1" id="KW-1003">Cell membrane</keyword>
<evidence type="ECO:0000259" key="6">
    <source>
        <dbReference type="PROSITE" id="PS50234"/>
    </source>
</evidence>
<dbReference type="CDD" id="cd00198">
    <property type="entry name" value="vWFA"/>
    <property type="match status" value="1"/>
</dbReference>
<dbReference type="SMART" id="SM00327">
    <property type="entry name" value="VWA"/>
    <property type="match status" value="1"/>
</dbReference>
<evidence type="ECO:0000313" key="7">
    <source>
        <dbReference type="EMBL" id="ODN71802.1"/>
    </source>
</evidence>
<dbReference type="Pfam" id="PF13519">
    <property type="entry name" value="VWA_2"/>
    <property type="match status" value="1"/>
</dbReference>
<comment type="caution">
    <text evidence="7">The sequence shown here is derived from an EMBL/GenBank/DDBJ whole genome shotgun (WGS) entry which is preliminary data.</text>
</comment>
<evidence type="ECO:0000256" key="4">
    <source>
        <dbReference type="ARBA" id="ARBA00023136"/>
    </source>
</evidence>
<dbReference type="SUPFAM" id="SSF53300">
    <property type="entry name" value="vWA-like"/>
    <property type="match status" value="1"/>
</dbReference>
<dbReference type="OrthoDB" id="6206554at2"/>
<evidence type="ECO:0000256" key="1">
    <source>
        <dbReference type="ARBA" id="ARBA00022475"/>
    </source>
</evidence>
<feature type="domain" description="VWFA" evidence="6">
    <location>
        <begin position="81"/>
        <end position="219"/>
    </location>
</feature>
<evidence type="ECO:0000256" key="5">
    <source>
        <dbReference type="SAM" id="Phobius"/>
    </source>
</evidence>
<feature type="transmembrane region" description="Helical" evidence="5">
    <location>
        <begin position="46"/>
        <end position="65"/>
    </location>
</feature>
<dbReference type="Proteomes" id="UP000094622">
    <property type="component" value="Unassembled WGS sequence"/>
</dbReference>
<dbReference type="InterPro" id="IPR002035">
    <property type="entry name" value="VWF_A"/>
</dbReference>
<keyword evidence="8" id="KW-1185">Reference proteome</keyword>
<keyword evidence="3 5" id="KW-1133">Transmembrane helix</keyword>
<gene>
    <name evidence="7" type="ORF">A6302_00841</name>
</gene>
<evidence type="ECO:0000256" key="3">
    <source>
        <dbReference type="ARBA" id="ARBA00022989"/>
    </source>
</evidence>
<proteinExistence type="predicted"/>
<dbReference type="Gene3D" id="3.40.50.410">
    <property type="entry name" value="von Willebrand factor, type A domain"/>
    <property type="match status" value="1"/>
</dbReference>
<keyword evidence="4 5" id="KW-0472">Membrane</keyword>
<dbReference type="PANTHER" id="PTHR22550:SF5">
    <property type="entry name" value="LEUCINE ZIPPER PROTEIN 4"/>
    <property type="match status" value="1"/>
</dbReference>
<keyword evidence="2 5" id="KW-0812">Transmembrane</keyword>
<dbReference type="EMBL" id="MCRJ01000013">
    <property type="protein sequence ID" value="ODN71802.1"/>
    <property type="molecule type" value="Genomic_DNA"/>
</dbReference>
<evidence type="ECO:0000313" key="8">
    <source>
        <dbReference type="Proteomes" id="UP000094622"/>
    </source>
</evidence>
<evidence type="ECO:0000256" key="2">
    <source>
        <dbReference type="ARBA" id="ARBA00022692"/>
    </source>
</evidence>
<protein>
    <submittedName>
        <fullName evidence="7">MxaC protein</fullName>
    </submittedName>
</protein>
<dbReference type="AlphaFoldDB" id="A0A1E3H658"/>
<accession>A0A1E3H658</accession>
<organism evidence="7 8">
    <name type="scientific">Methylobrevis pamukkalensis</name>
    <dbReference type="NCBI Taxonomy" id="1439726"/>
    <lineage>
        <taxon>Bacteria</taxon>
        <taxon>Pseudomonadati</taxon>
        <taxon>Pseudomonadota</taxon>
        <taxon>Alphaproteobacteria</taxon>
        <taxon>Hyphomicrobiales</taxon>
        <taxon>Pleomorphomonadaceae</taxon>
        <taxon>Methylobrevis</taxon>
    </lineage>
</organism>
<dbReference type="RefSeq" id="WP_069305912.1">
    <property type="nucleotide sequence ID" value="NZ_MCRJ01000013.1"/>
</dbReference>